<evidence type="ECO:0000313" key="3">
    <source>
        <dbReference type="Proteomes" id="UP001564760"/>
    </source>
</evidence>
<keyword evidence="3" id="KW-1185">Reference proteome</keyword>
<dbReference type="Proteomes" id="UP001564760">
    <property type="component" value="Unassembled WGS sequence"/>
</dbReference>
<keyword evidence="1" id="KW-0812">Transmembrane</keyword>
<evidence type="ECO:0000313" key="2">
    <source>
        <dbReference type="EMBL" id="MEY8015582.1"/>
    </source>
</evidence>
<keyword evidence="1" id="KW-1133">Transmembrane helix</keyword>
<evidence type="ECO:0000256" key="1">
    <source>
        <dbReference type="SAM" id="Phobius"/>
    </source>
</evidence>
<accession>A0ABV4C126</accession>
<dbReference type="RefSeq" id="WP_369738076.1">
    <property type="nucleotide sequence ID" value="NZ_JBGEDP010000001.1"/>
</dbReference>
<comment type="caution">
    <text evidence="2">The sequence shown here is derived from an EMBL/GenBank/DDBJ whole genome shotgun (WGS) entry which is preliminary data.</text>
</comment>
<keyword evidence="1" id="KW-0472">Membrane</keyword>
<sequence>MEPKAAWRGRQRPFSEPLRPDCPLGWPTAISVLLLGLLTMPWGLLIWMLGDSHSFR</sequence>
<dbReference type="EMBL" id="JBGEDP010000001">
    <property type="protein sequence ID" value="MEY8015582.1"/>
    <property type="molecule type" value="Genomic_DNA"/>
</dbReference>
<proteinExistence type="predicted"/>
<gene>
    <name evidence="2" type="ORF">AB8998_11455</name>
</gene>
<feature type="transmembrane region" description="Helical" evidence="1">
    <location>
        <begin position="24"/>
        <end position="49"/>
    </location>
</feature>
<reference evidence="2 3" key="1">
    <citation type="submission" date="2024-08" db="EMBL/GenBank/DDBJ databases">
        <title>Mycobacterium servetensis sp. nov., a novel rapid-growing mycobacterial species recovered from a human patient in Zaragoza, Spain.</title>
        <authorList>
            <person name="Tristancho-Baro A.I."/>
            <person name="Buenestado-Serrano S."/>
            <person name="Garcia De Viedma D."/>
            <person name="Milagro-Beamonte A."/>
            <person name="Burillo N."/>
            <person name="Sanz S."/>
            <person name="Lopez-Calleja A.I."/>
            <person name="Penas-Utrilla D."/>
            <person name="Guardingo M."/>
            <person name="Garcia M.J."/>
            <person name="Vinuelas-Bayon J."/>
        </authorList>
    </citation>
    <scope>NUCLEOTIDE SEQUENCE [LARGE SCALE GENOMIC DNA]</scope>
    <source>
        <strain evidence="3">HUMS_12744610</strain>
    </source>
</reference>
<organism evidence="2 3">
    <name type="scientific">Mycobacterium servetii</name>
    <dbReference type="NCBI Taxonomy" id="3237418"/>
    <lineage>
        <taxon>Bacteria</taxon>
        <taxon>Bacillati</taxon>
        <taxon>Actinomycetota</taxon>
        <taxon>Actinomycetes</taxon>
        <taxon>Mycobacteriales</taxon>
        <taxon>Mycobacteriaceae</taxon>
        <taxon>Mycobacterium</taxon>
    </lineage>
</organism>
<protein>
    <submittedName>
        <fullName evidence="2">Uncharacterized protein</fullName>
    </submittedName>
</protein>
<name>A0ABV4C126_9MYCO</name>